<evidence type="ECO:0000313" key="11">
    <source>
        <dbReference type="Proteomes" id="UP000077405"/>
    </source>
</evidence>
<sequence length="443" mass="48076">MRPIAIDLFAGAGGLSLGFEQAGFDVVAAVEIDPIHCAVHKFNFPETAVIPRSVVGLTAAEIRVAAGIGNRPVDCVFGGPPCQGFSLIGQRALEDPRNGLVLEFVRIVAELDAKTFVFENVKGLTVGKHKAFLQELVEAFDRAGYAVRLPWKVLDAADYGTPQHRQRLILLGAKKGLALPDYPTPSVNAADARKPVKGLPMGPTCADAIGDLPDADGFFGLVDSDSVRTTGFGKPSAYASELRCLSNGAWHYGYTREWEPGLLTSSARTDHTAISRRRFGATEPGSVEPISRFFKLAPQGLCNTLRAGTDGARGAFTSPRPIHYKLDRCITVREMARLHGFPDWFRLHATKWHGARQVGNAVPAPLARAIGECAIEALGIEPVRPEKTIRLGDVGLLYMDLSEASEHFSVARPNSKRDRKSGAKKRKQEEIEAEHKRVKIVNG</sequence>
<dbReference type="REBASE" id="239605">
    <property type="entry name" value="M.AhuZ5ORFCP"/>
</dbReference>
<keyword evidence="2 6" id="KW-0808">Transferase</keyword>
<evidence type="ECO:0000256" key="2">
    <source>
        <dbReference type="ARBA" id="ARBA00022679"/>
    </source>
</evidence>
<evidence type="ECO:0000256" key="6">
    <source>
        <dbReference type="PROSITE-ProRule" id="PRU01016"/>
    </source>
</evidence>
<comment type="catalytic activity">
    <reaction evidence="5 8">
        <text>a 2'-deoxycytidine in DNA + S-adenosyl-L-methionine = a 5-methyl-2'-deoxycytidine in DNA + S-adenosyl-L-homocysteine + H(+)</text>
        <dbReference type="Rhea" id="RHEA:13681"/>
        <dbReference type="Rhea" id="RHEA-COMP:11369"/>
        <dbReference type="Rhea" id="RHEA-COMP:11370"/>
        <dbReference type="ChEBI" id="CHEBI:15378"/>
        <dbReference type="ChEBI" id="CHEBI:57856"/>
        <dbReference type="ChEBI" id="CHEBI:59789"/>
        <dbReference type="ChEBI" id="CHEBI:85452"/>
        <dbReference type="ChEBI" id="CHEBI:85454"/>
        <dbReference type="EC" id="2.1.1.37"/>
    </reaction>
</comment>
<evidence type="ECO:0000313" key="10">
    <source>
        <dbReference type="EMBL" id="AWB07512.1"/>
    </source>
</evidence>
<evidence type="ECO:0000256" key="4">
    <source>
        <dbReference type="ARBA" id="ARBA00022747"/>
    </source>
</evidence>
<dbReference type="AlphaFoldDB" id="A0A2R4VSW6"/>
<dbReference type="PANTHER" id="PTHR10629">
    <property type="entry name" value="CYTOSINE-SPECIFIC METHYLTRANSFERASE"/>
    <property type="match status" value="1"/>
</dbReference>
<evidence type="ECO:0000256" key="9">
    <source>
        <dbReference type="SAM" id="MobiDB-lite"/>
    </source>
</evidence>
<comment type="similarity">
    <text evidence="6 7">Belongs to the class I-like SAM-binding methyltransferase superfamily. C5-methyltransferase family.</text>
</comment>
<evidence type="ECO:0000256" key="8">
    <source>
        <dbReference type="RuleBase" id="RU000417"/>
    </source>
</evidence>
<feature type="region of interest" description="Disordered" evidence="9">
    <location>
        <begin position="409"/>
        <end position="443"/>
    </location>
</feature>
<keyword evidence="11" id="KW-1185">Reference proteome</keyword>
<dbReference type="Pfam" id="PF00145">
    <property type="entry name" value="DNA_methylase"/>
    <property type="match status" value="1"/>
</dbReference>
<dbReference type="PRINTS" id="PR00105">
    <property type="entry name" value="C5METTRFRASE"/>
</dbReference>
<evidence type="ECO:0000256" key="7">
    <source>
        <dbReference type="RuleBase" id="RU000416"/>
    </source>
</evidence>
<proteinExistence type="inferred from homology"/>
<gene>
    <name evidence="10" type="ORF">A6A40_21045</name>
</gene>
<keyword evidence="1 6" id="KW-0489">Methyltransferase</keyword>
<geneLocation type="plasmid" evidence="10 11">
    <name>pYZ2</name>
</geneLocation>
<evidence type="ECO:0000256" key="3">
    <source>
        <dbReference type="ARBA" id="ARBA00022691"/>
    </source>
</evidence>
<evidence type="ECO:0000256" key="5">
    <source>
        <dbReference type="ARBA" id="ARBA00047422"/>
    </source>
</evidence>
<dbReference type="InterPro" id="IPR029063">
    <property type="entry name" value="SAM-dependent_MTases_sf"/>
</dbReference>
<dbReference type="GO" id="GO:0003886">
    <property type="term" value="F:DNA (cytosine-5-)-methyltransferase activity"/>
    <property type="evidence" value="ECO:0007669"/>
    <property type="project" value="UniProtKB-EC"/>
</dbReference>
<dbReference type="InterPro" id="IPR018117">
    <property type="entry name" value="C5_DNA_meth_AS"/>
</dbReference>
<keyword evidence="10" id="KW-0614">Plasmid</keyword>
<evidence type="ECO:0000256" key="1">
    <source>
        <dbReference type="ARBA" id="ARBA00022603"/>
    </source>
</evidence>
<dbReference type="Proteomes" id="UP000077405">
    <property type="component" value="Plasmid pYZ2"/>
</dbReference>
<keyword evidence="3 6" id="KW-0949">S-adenosyl-L-methionine</keyword>
<dbReference type="GO" id="GO:0009307">
    <property type="term" value="P:DNA restriction-modification system"/>
    <property type="evidence" value="ECO:0007669"/>
    <property type="project" value="UniProtKB-KW"/>
</dbReference>
<dbReference type="InterPro" id="IPR050390">
    <property type="entry name" value="C5-Methyltransferase"/>
</dbReference>
<dbReference type="NCBIfam" id="TIGR00675">
    <property type="entry name" value="dcm"/>
    <property type="match status" value="1"/>
</dbReference>
<dbReference type="SUPFAM" id="SSF53335">
    <property type="entry name" value="S-adenosyl-L-methionine-dependent methyltransferases"/>
    <property type="match status" value="1"/>
</dbReference>
<protein>
    <recommendedName>
        <fullName evidence="8">Cytosine-specific methyltransferase</fullName>
        <ecNumber evidence="8">2.1.1.37</ecNumber>
    </recommendedName>
</protein>
<name>A0A2R4VSW6_9PROT</name>
<accession>A0A2R4VSW6</accession>
<organism evidence="10 11">
    <name type="scientific">Azospirillum humicireducens</name>
    <dbReference type="NCBI Taxonomy" id="1226968"/>
    <lineage>
        <taxon>Bacteria</taxon>
        <taxon>Pseudomonadati</taxon>
        <taxon>Pseudomonadota</taxon>
        <taxon>Alphaproteobacteria</taxon>
        <taxon>Rhodospirillales</taxon>
        <taxon>Azospirillaceae</taxon>
        <taxon>Azospirillum</taxon>
    </lineage>
</organism>
<dbReference type="KEGG" id="ahu:A6A40_21045"/>
<dbReference type="EMBL" id="CP028903">
    <property type="protein sequence ID" value="AWB07512.1"/>
    <property type="molecule type" value="Genomic_DNA"/>
</dbReference>
<dbReference type="EC" id="2.1.1.37" evidence="8"/>
<feature type="active site" evidence="6">
    <location>
        <position position="82"/>
    </location>
</feature>
<reference evidence="10 11" key="1">
    <citation type="submission" date="2018-04" db="EMBL/GenBank/DDBJ databases">
        <title>Complete genome sequence of the nitrogen-fixing bacterium Azospirillum humicireducens type strain SgZ-5.</title>
        <authorList>
            <person name="Yu Z."/>
        </authorList>
    </citation>
    <scope>NUCLEOTIDE SEQUENCE [LARGE SCALE GENOMIC DNA]</scope>
    <source>
        <strain evidence="10 11">SgZ-5</strain>
        <plasmid evidence="10 11">pYZ2</plasmid>
    </source>
</reference>
<dbReference type="OrthoDB" id="9813719at2"/>
<dbReference type="RefSeq" id="WP_108547796.1">
    <property type="nucleotide sequence ID" value="NZ_CP028903.1"/>
</dbReference>
<feature type="compositionally biased region" description="Basic residues" evidence="9">
    <location>
        <begin position="417"/>
        <end position="426"/>
    </location>
</feature>
<dbReference type="PANTHER" id="PTHR10629:SF52">
    <property type="entry name" value="DNA (CYTOSINE-5)-METHYLTRANSFERASE 1"/>
    <property type="match status" value="1"/>
</dbReference>
<dbReference type="InterPro" id="IPR001525">
    <property type="entry name" value="C5_MeTfrase"/>
</dbReference>
<dbReference type="Gene3D" id="3.90.120.10">
    <property type="entry name" value="DNA Methylase, subunit A, domain 2"/>
    <property type="match status" value="1"/>
</dbReference>
<dbReference type="GO" id="GO:0032259">
    <property type="term" value="P:methylation"/>
    <property type="evidence" value="ECO:0007669"/>
    <property type="project" value="UniProtKB-KW"/>
</dbReference>
<dbReference type="PROSITE" id="PS00094">
    <property type="entry name" value="C5_MTASE_1"/>
    <property type="match status" value="1"/>
</dbReference>
<dbReference type="PROSITE" id="PS51679">
    <property type="entry name" value="SAM_MT_C5"/>
    <property type="match status" value="1"/>
</dbReference>
<keyword evidence="4" id="KW-0680">Restriction system</keyword>
<dbReference type="Gene3D" id="3.40.50.150">
    <property type="entry name" value="Vaccinia Virus protein VP39"/>
    <property type="match status" value="1"/>
</dbReference>